<name>A0A4U9WJK0_SERFO</name>
<comment type="similarity">
    <text evidence="1">Belongs to the heat shock protein 70 family.</text>
</comment>
<gene>
    <name evidence="2" type="ORF">NCTC12965_07941</name>
</gene>
<dbReference type="SUPFAM" id="SSF53067">
    <property type="entry name" value="Actin-like ATPase domain"/>
    <property type="match status" value="1"/>
</dbReference>
<evidence type="ECO:0000256" key="1">
    <source>
        <dbReference type="ARBA" id="ARBA00007381"/>
    </source>
</evidence>
<dbReference type="EMBL" id="CABEEZ010000156">
    <property type="protein sequence ID" value="VTR59182.1"/>
    <property type="molecule type" value="Genomic_DNA"/>
</dbReference>
<accession>A0A4U9WJK0</accession>
<protein>
    <submittedName>
        <fullName evidence="2">Putative chaperone</fullName>
    </submittedName>
</protein>
<organism evidence="2">
    <name type="scientific">Serratia fonticola</name>
    <dbReference type="NCBI Taxonomy" id="47917"/>
    <lineage>
        <taxon>Bacteria</taxon>
        <taxon>Pseudomonadati</taxon>
        <taxon>Pseudomonadota</taxon>
        <taxon>Gammaproteobacteria</taxon>
        <taxon>Enterobacterales</taxon>
        <taxon>Yersiniaceae</taxon>
        <taxon>Serratia</taxon>
    </lineage>
</organism>
<dbReference type="PROSITE" id="PS00329">
    <property type="entry name" value="HSP70_2"/>
    <property type="match status" value="1"/>
</dbReference>
<dbReference type="InterPro" id="IPR043129">
    <property type="entry name" value="ATPase_NBD"/>
</dbReference>
<dbReference type="AlphaFoldDB" id="A0A4U9WJK0"/>
<proteinExistence type="inferred from homology"/>
<reference evidence="2" key="1">
    <citation type="submission" date="2019-05" db="EMBL/GenBank/DDBJ databases">
        <authorList>
            <consortium name="Pathogen Informatics"/>
        </authorList>
    </citation>
    <scope>NUCLEOTIDE SEQUENCE [LARGE SCALE GENOMIC DNA]</scope>
    <source>
        <strain evidence="2">NCTC12965</strain>
    </source>
</reference>
<evidence type="ECO:0000313" key="2">
    <source>
        <dbReference type="EMBL" id="VTR59182.1"/>
    </source>
</evidence>
<dbReference type="InterPro" id="IPR018181">
    <property type="entry name" value="Heat_shock_70_CS"/>
</dbReference>
<sequence>MLVVDIGGGTTDCSVLLMGPQWRDRADRQQSLLGHSGCRVGGNDLDIMLAFKQLMPLFGMGGETEKGIAMPALPYWNAVATNDVPAQIDFYSTANGRMLRDLIRDAAEPEKVKRLLKVHQQRLSYRLVRAAEESKIALSGQASISAQLDFVQPELAEMISQEQLADAIAQPLLRIQETG</sequence>